<dbReference type="Gene3D" id="3.40.50.300">
    <property type="entry name" value="P-loop containing nucleotide triphosphate hydrolases"/>
    <property type="match status" value="1"/>
</dbReference>
<evidence type="ECO:0000256" key="3">
    <source>
        <dbReference type="ARBA" id="ARBA00023134"/>
    </source>
</evidence>
<dbReference type="InterPro" id="IPR005225">
    <property type="entry name" value="Small_GTP-bd"/>
</dbReference>
<proteinExistence type="inferred from homology"/>
<dbReference type="STRING" id="8154.ENSACLP00000035455"/>
<evidence type="ECO:0000256" key="1">
    <source>
        <dbReference type="ARBA" id="ARBA00006270"/>
    </source>
</evidence>
<name>A0A3P8R0K4_ASTCA</name>
<evidence type="ECO:0000256" key="4">
    <source>
        <dbReference type="SAM" id="MobiDB-lite"/>
    </source>
</evidence>
<dbReference type="FunFam" id="3.40.50.300:FF:000808">
    <property type="entry name" value="Small GTP-binding protein, putative"/>
    <property type="match status" value="1"/>
</dbReference>
<dbReference type="InterPro" id="IPR027417">
    <property type="entry name" value="P-loop_NTPase"/>
</dbReference>
<reference evidence="5" key="2">
    <citation type="submission" date="2025-08" db="UniProtKB">
        <authorList>
            <consortium name="Ensembl"/>
        </authorList>
    </citation>
    <scope>IDENTIFICATION</scope>
</reference>
<accession>A0A3P8R0K4</accession>
<dbReference type="Pfam" id="PF00071">
    <property type="entry name" value="Ras"/>
    <property type="match status" value="1"/>
</dbReference>
<dbReference type="PANTHER" id="PTHR47978">
    <property type="match status" value="1"/>
</dbReference>
<keyword evidence="6" id="KW-1185">Reference proteome</keyword>
<dbReference type="AlphaFoldDB" id="A0A3P8R0K4"/>
<dbReference type="GO" id="GO:0005525">
    <property type="term" value="F:GTP binding"/>
    <property type="evidence" value="ECO:0007669"/>
    <property type="project" value="UniProtKB-KW"/>
</dbReference>
<evidence type="ECO:0000313" key="6">
    <source>
        <dbReference type="Proteomes" id="UP000265100"/>
    </source>
</evidence>
<protein>
    <recommendedName>
        <fullName evidence="7">RAB5A, member RAS oncogene family</fullName>
    </recommendedName>
</protein>
<dbReference type="SMART" id="SM00173">
    <property type="entry name" value="RAS"/>
    <property type="match status" value="1"/>
</dbReference>
<dbReference type="Proteomes" id="UP000265100">
    <property type="component" value="Chromosome 16"/>
</dbReference>
<feature type="compositionally biased region" description="Basic and acidic residues" evidence="4">
    <location>
        <begin position="233"/>
        <end position="249"/>
    </location>
</feature>
<dbReference type="PRINTS" id="PR00449">
    <property type="entry name" value="RASTRNSFRMNG"/>
</dbReference>
<evidence type="ECO:0008006" key="7">
    <source>
        <dbReference type="Google" id="ProtNLM"/>
    </source>
</evidence>
<dbReference type="PROSITE" id="PS51419">
    <property type="entry name" value="RAB"/>
    <property type="match status" value="1"/>
</dbReference>
<dbReference type="GeneTree" id="ENSGT00940000166096"/>
<evidence type="ECO:0000313" key="5">
    <source>
        <dbReference type="Ensembl" id="ENSACLP00000035455.2"/>
    </source>
</evidence>
<dbReference type="SUPFAM" id="SSF52540">
    <property type="entry name" value="P-loop containing nucleoside triphosphate hydrolases"/>
    <property type="match status" value="1"/>
</dbReference>
<evidence type="ECO:0000256" key="2">
    <source>
        <dbReference type="ARBA" id="ARBA00022741"/>
    </source>
</evidence>
<dbReference type="SMART" id="SM00176">
    <property type="entry name" value="RAN"/>
    <property type="match status" value="1"/>
</dbReference>
<dbReference type="NCBIfam" id="TIGR00231">
    <property type="entry name" value="small_GTP"/>
    <property type="match status" value="1"/>
</dbReference>
<reference evidence="5" key="1">
    <citation type="submission" date="2018-05" db="EMBL/GenBank/DDBJ databases">
        <authorList>
            <person name="Datahose"/>
        </authorList>
    </citation>
    <scope>NUCLEOTIDE SEQUENCE</scope>
</reference>
<organism evidence="5 6">
    <name type="scientific">Astatotilapia calliptera</name>
    <name type="common">Eastern happy</name>
    <name type="synonym">Chromis callipterus</name>
    <dbReference type="NCBI Taxonomy" id="8154"/>
    <lineage>
        <taxon>Eukaryota</taxon>
        <taxon>Metazoa</taxon>
        <taxon>Chordata</taxon>
        <taxon>Craniata</taxon>
        <taxon>Vertebrata</taxon>
        <taxon>Euteleostomi</taxon>
        <taxon>Actinopterygii</taxon>
        <taxon>Neopterygii</taxon>
        <taxon>Teleostei</taxon>
        <taxon>Neoteleostei</taxon>
        <taxon>Acanthomorphata</taxon>
        <taxon>Ovalentaria</taxon>
        <taxon>Cichlomorphae</taxon>
        <taxon>Cichliformes</taxon>
        <taxon>Cichlidae</taxon>
        <taxon>African cichlids</taxon>
        <taxon>Pseudocrenilabrinae</taxon>
        <taxon>Haplochromini</taxon>
        <taxon>Astatotilapia</taxon>
    </lineage>
</organism>
<keyword evidence="3" id="KW-0342">GTP-binding</keyword>
<dbReference type="OMA" id="QSTRACC"/>
<dbReference type="CDD" id="cd01860">
    <property type="entry name" value="Rab5_related"/>
    <property type="match status" value="1"/>
</dbReference>
<dbReference type="SMART" id="SM00175">
    <property type="entry name" value="RAB"/>
    <property type="match status" value="1"/>
</dbReference>
<comment type="similarity">
    <text evidence="1">Belongs to the small GTPase superfamily. Rab family.</text>
</comment>
<dbReference type="GO" id="GO:0003924">
    <property type="term" value="F:GTPase activity"/>
    <property type="evidence" value="ECO:0007669"/>
    <property type="project" value="InterPro"/>
</dbReference>
<dbReference type="Ensembl" id="ENSACLT00000036289.2">
    <property type="protein sequence ID" value="ENSACLP00000035455.2"/>
    <property type="gene ID" value="ENSACLG00000023975.2"/>
</dbReference>
<sequence length="258" mass="28776">MSSRGSGGRSNGTLTQTKICQFKLVLLGDMAVGKSSLVLRFVKGQFDEFQETTIGAAFLAQSVCLDDTTVKFEIWDTAGQERYHSLAPMYYRGAQAAIVVFDITKPETFERAKAWVKELQRQASPNIVIALAGNKADLAEKRLVEYEQKRCQKQTPKTQRMQPDIGESTCRTQMLIPPEPAVEGTRLPQLPTTCILPSTPPQPYNHLVSFNQLTGGEPLLCIHLPVQAERIRGEEEPKKQAEMEDRDSVSHVSVDQQL</sequence>
<dbReference type="InterPro" id="IPR001806">
    <property type="entry name" value="Small_GTPase"/>
</dbReference>
<reference evidence="5" key="3">
    <citation type="submission" date="2025-09" db="UniProtKB">
        <authorList>
            <consortium name="Ensembl"/>
        </authorList>
    </citation>
    <scope>IDENTIFICATION</scope>
</reference>
<keyword evidence="2" id="KW-0547">Nucleotide-binding</keyword>
<dbReference type="PROSITE" id="PS51421">
    <property type="entry name" value="RAS"/>
    <property type="match status" value="1"/>
</dbReference>
<dbReference type="SMART" id="SM00174">
    <property type="entry name" value="RHO"/>
    <property type="match status" value="1"/>
</dbReference>
<feature type="region of interest" description="Disordered" evidence="4">
    <location>
        <begin position="233"/>
        <end position="258"/>
    </location>
</feature>
<gene>
    <name evidence="5" type="primary">RAB5B</name>
</gene>
<dbReference type="Bgee" id="ENSACLG00000023975">
    <property type="expression patterns" value="Expressed in brain and 8 other cell types or tissues"/>
</dbReference>